<dbReference type="PANTHER" id="PTHR43249">
    <property type="entry name" value="UDP-N-ACETYL-2-AMINO-2-DEOXY-D-GLUCURONATE OXIDASE"/>
    <property type="match status" value="1"/>
</dbReference>
<dbReference type="InterPro" id="IPR052515">
    <property type="entry name" value="Gfo/Idh/MocA_Oxidoreductase"/>
</dbReference>
<dbReference type="EMBL" id="BOQT01000002">
    <property type="protein sequence ID" value="GIN19875.1"/>
    <property type="molecule type" value="Genomic_DNA"/>
</dbReference>
<comment type="caution">
    <text evidence="3">The sequence shown here is derived from an EMBL/GenBank/DDBJ whole genome shotgun (WGS) entry which is preliminary data.</text>
</comment>
<evidence type="ECO:0000259" key="2">
    <source>
        <dbReference type="Pfam" id="PF22725"/>
    </source>
</evidence>
<dbReference type="InterPro" id="IPR036291">
    <property type="entry name" value="NAD(P)-bd_dom_sf"/>
</dbReference>
<accession>A0ABQ4K3Y4</accession>
<dbReference type="SUPFAM" id="SSF51735">
    <property type="entry name" value="NAD(P)-binding Rossmann-fold domains"/>
    <property type="match status" value="1"/>
</dbReference>
<evidence type="ECO:0000313" key="4">
    <source>
        <dbReference type="Proteomes" id="UP000680279"/>
    </source>
</evidence>
<reference evidence="3 4" key="1">
    <citation type="submission" date="2021-03" db="EMBL/GenBank/DDBJ databases">
        <title>Antimicrobial resistance genes in bacteria isolated from Japanese honey, and their potential for conferring macrolide and lincosamide resistance in the American foulbrood pathogen Paenibacillus larvae.</title>
        <authorList>
            <person name="Okamoto M."/>
            <person name="Kumagai M."/>
            <person name="Kanamori H."/>
            <person name="Takamatsu D."/>
        </authorList>
    </citation>
    <scope>NUCLEOTIDE SEQUENCE [LARGE SCALE GENOMIC DNA]</scope>
    <source>
        <strain evidence="3 4">J1TS3</strain>
    </source>
</reference>
<sequence length="366" mass="41614">MIRVGLIGCGYIAHKHVQTLSRIRGFSLIAVCDIELEKMKETAALYQKERKSDCAISFYEKYQDLLMDRRIDVVIISVISSLHSTMTKEALKHGKHVIVEKPLALSMQGANEVIQLADDLKKEVFICHQLRHRPLMKKMKEILKEGLLGVPYMGTVSLRLHRSLDYYKSSNWKGTWESDGGMLVNQGIHLIDLLIWLLGDIQSVYGEIASWVTEKETEDIACGVISFKNKAKGFIEANTITKPKNQGYYLSVFAQKGSICIGGPGFNEIHHCYIEGLPHIGEELKKISDKSDDHYWMYRSFFDVISKKTPNALSAKEGKKALEAIFALYESSKRKQPVSVPVEYFSTIDMKDDKSILREESQEDEK</sequence>
<dbReference type="Proteomes" id="UP000680279">
    <property type="component" value="Unassembled WGS sequence"/>
</dbReference>
<dbReference type="Gene3D" id="3.40.50.720">
    <property type="entry name" value="NAD(P)-binding Rossmann-like Domain"/>
    <property type="match status" value="1"/>
</dbReference>
<dbReference type="InterPro" id="IPR000683">
    <property type="entry name" value="Gfo/Idh/MocA-like_OxRdtase_N"/>
</dbReference>
<name>A0ABQ4K3Y4_9BACI</name>
<dbReference type="Gene3D" id="3.30.360.10">
    <property type="entry name" value="Dihydrodipicolinate Reductase, domain 2"/>
    <property type="match status" value="1"/>
</dbReference>
<feature type="domain" description="Gfo/Idh/MocA-like oxidoreductase N-terminal" evidence="1">
    <location>
        <begin position="2"/>
        <end position="126"/>
    </location>
</feature>
<feature type="domain" description="GFO/IDH/MocA-like oxidoreductase" evidence="2">
    <location>
        <begin position="137"/>
        <end position="259"/>
    </location>
</feature>
<protein>
    <submittedName>
        <fullName evidence="3">Oxidoreductase</fullName>
    </submittedName>
</protein>
<dbReference type="PANTHER" id="PTHR43249:SF1">
    <property type="entry name" value="D-GLUCOSIDE 3-DEHYDROGENASE"/>
    <property type="match status" value="1"/>
</dbReference>
<gene>
    <name evidence="3" type="ORF">J1TS3_10090</name>
</gene>
<evidence type="ECO:0000259" key="1">
    <source>
        <dbReference type="Pfam" id="PF01408"/>
    </source>
</evidence>
<dbReference type="RefSeq" id="WP_018709230.1">
    <property type="nucleotide sequence ID" value="NZ_BOQT01000002.1"/>
</dbReference>
<keyword evidence="4" id="KW-1185">Reference proteome</keyword>
<organism evidence="3 4">
    <name type="scientific">Siminovitchia fordii</name>
    <dbReference type="NCBI Taxonomy" id="254759"/>
    <lineage>
        <taxon>Bacteria</taxon>
        <taxon>Bacillati</taxon>
        <taxon>Bacillota</taxon>
        <taxon>Bacilli</taxon>
        <taxon>Bacillales</taxon>
        <taxon>Bacillaceae</taxon>
        <taxon>Siminovitchia</taxon>
    </lineage>
</organism>
<dbReference type="SUPFAM" id="SSF55347">
    <property type="entry name" value="Glyceraldehyde-3-phosphate dehydrogenase-like, C-terminal domain"/>
    <property type="match status" value="1"/>
</dbReference>
<proteinExistence type="predicted"/>
<dbReference type="InterPro" id="IPR055170">
    <property type="entry name" value="GFO_IDH_MocA-like_dom"/>
</dbReference>
<dbReference type="Pfam" id="PF22725">
    <property type="entry name" value="GFO_IDH_MocA_C3"/>
    <property type="match status" value="1"/>
</dbReference>
<evidence type="ECO:0000313" key="3">
    <source>
        <dbReference type="EMBL" id="GIN19875.1"/>
    </source>
</evidence>
<dbReference type="Pfam" id="PF01408">
    <property type="entry name" value="GFO_IDH_MocA"/>
    <property type="match status" value="1"/>
</dbReference>